<accession>A0A8J3EAN1</accession>
<gene>
    <name evidence="2" type="ORF">GCM10010964_16110</name>
</gene>
<reference evidence="2 3" key="1">
    <citation type="journal article" date="2014" name="Int. J. Syst. Evol. Microbiol.">
        <title>Complete genome sequence of Corynebacterium casei LMG S-19264T (=DSM 44701T), isolated from a smear-ripened cheese.</title>
        <authorList>
            <consortium name="US DOE Joint Genome Institute (JGI-PGF)"/>
            <person name="Walter F."/>
            <person name="Albersmeier A."/>
            <person name="Kalinowski J."/>
            <person name="Ruckert C."/>
        </authorList>
    </citation>
    <scope>NUCLEOTIDE SEQUENCE [LARGE SCALE GENOMIC DNA]</scope>
    <source>
        <strain evidence="2 3">CGMCC 1.16330</strain>
    </source>
</reference>
<dbReference type="InterPro" id="IPR000073">
    <property type="entry name" value="AB_hydrolase_1"/>
</dbReference>
<dbReference type="Pfam" id="PF12146">
    <property type="entry name" value="Hydrolase_4"/>
    <property type="match status" value="1"/>
</dbReference>
<sequence>MDWIEVNGTALRYDLSGEGSSALVLVHEMGGTLNSWDDVVPPLARHRRVLRLDLRGAGMSEKVRGRLDIDVLTADIAALLDALGIAGPVAIAGNAVGGAIAIRFAARRPERTRALIVASPACGVAPERRAGLLEYADRMEREGLRAVVETAMAAGYPEVLRTDPARFARFRARWLGTDPASFAAIYRMLVHLDMEADLARVACPTLVIAGTHDTLRPRALVEPVARAIRGARLIELPTGHYSAAQTPEAIAGAFDGFLREQGC</sequence>
<dbReference type="InterPro" id="IPR029058">
    <property type="entry name" value="AB_hydrolase_fold"/>
</dbReference>
<proteinExistence type="predicted"/>
<dbReference type="Proteomes" id="UP000597507">
    <property type="component" value="Unassembled WGS sequence"/>
</dbReference>
<organism evidence="2 3">
    <name type="scientific">Caldovatus sediminis</name>
    <dbReference type="NCBI Taxonomy" id="2041189"/>
    <lineage>
        <taxon>Bacteria</taxon>
        <taxon>Pseudomonadati</taxon>
        <taxon>Pseudomonadota</taxon>
        <taxon>Alphaproteobacteria</taxon>
        <taxon>Acetobacterales</taxon>
        <taxon>Roseomonadaceae</taxon>
        <taxon>Caldovatus</taxon>
    </lineage>
</organism>
<evidence type="ECO:0000313" key="3">
    <source>
        <dbReference type="Proteomes" id="UP000597507"/>
    </source>
</evidence>
<evidence type="ECO:0000259" key="1">
    <source>
        <dbReference type="Pfam" id="PF12146"/>
    </source>
</evidence>
<feature type="domain" description="Serine aminopeptidase S33" evidence="1">
    <location>
        <begin position="21"/>
        <end position="226"/>
    </location>
</feature>
<dbReference type="PANTHER" id="PTHR43433:SF5">
    <property type="entry name" value="AB HYDROLASE-1 DOMAIN-CONTAINING PROTEIN"/>
    <property type="match status" value="1"/>
</dbReference>
<protein>
    <submittedName>
        <fullName evidence="2">3-oxoadipate enol-lactonase</fullName>
    </submittedName>
</protein>
<name>A0A8J3EAN1_9PROT</name>
<dbReference type="GO" id="GO:0004806">
    <property type="term" value="F:triacylglycerol lipase activity"/>
    <property type="evidence" value="ECO:0007669"/>
    <property type="project" value="TreeGrafter"/>
</dbReference>
<dbReference type="Gene3D" id="3.40.50.1820">
    <property type="entry name" value="alpha/beta hydrolase"/>
    <property type="match status" value="1"/>
</dbReference>
<comment type="caution">
    <text evidence="2">The sequence shown here is derived from an EMBL/GenBank/DDBJ whole genome shotgun (WGS) entry which is preliminary data.</text>
</comment>
<dbReference type="InterPro" id="IPR022742">
    <property type="entry name" value="Hydrolase_4"/>
</dbReference>
<evidence type="ECO:0000313" key="2">
    <source>
        <dbReference type="EMBL" id="GGG28974.1"/>
    </source>
</evidence>
<dbReference type="AlphaFoldDB" id="A0A8J3EAN1"/>
<dbReference type="GO" id="GO:0046503">
    <property type="term" value="P:glycerolipid catabolic process"/>
    <property type="evidence" value="ECO:0007669"/>
    <property type="project" value="TreeGrafter"/>
</dbReference>
<dbReference type="InterPro" id="IPR050471">
    <property type="entry name" value="AB_hydrolase"/>
</dbReference>
<dbReference type="EMBL" id="BMKS01000004">
    <property type="protein sequence ID" value="GGG28974.1"/>
    <property type="molecule type" value="Genomic_DNA"/>
</dbReference>
<dbReference type="SUPFAM" id="SSF53474">
    <property type="entry name" value="alpha/beta-Hydrolases"/>
    <property type="match status" value="1"/>
</dbReference>
<dbReference type="RefSeq" id="WP_188899508.1">
    <property type="nucleotide sequence ID" value="NZ_BMKS01000004.1"/>
</dbReference>
<keyword evidence="3" id="KW-1185">Reference proteome</keyword>
<dbReference type="PANTHER" id="PTHR43433">
    <property type="entry name" value="HYDROLASE, ALPHA/BETA FOLD FAMILY PROTEIN"/>
    <property type="match status" value="1"/>
</dbReference>
<dbReference type="PRINTS" id="PR00111">
    <property type="entry name" value="ABHYDROLASE"/>
</dbReference>